<evidence type="ECO:0000259" key="6">
    <source>
        <dbReference type="PROSITE" id="PS51186"/>
    </source>
</evidence>
<dbReference type="PANTHER" id="PTHR10625">
    <property type="entry name" value="HISTONE DEACETYLASE HDAC1-RELATED"/>
    <property type="match status" value="1"/>
</dbReference>
<protein>
    <submittedName>
        <fullName evidence="7">Histone deacetylase</fullName>
    </submittedName>
</protein>
<dbReference type="AlphaFoldDB" id="A0A1E3WCX9"/>
<dbReference type="InterPro" id="IPR023801">
    <property type="entry name" value="His_deacetylse_dom"/>
</dbReference>
<dbReference type="RefSeq" id="WP_069623167.1">
    <property type="nucleotide sequence ID" value="NZ_LPWD01000075.1"/>
</dbReference>
<reference evidence="7 8" key="1">
    <citation type="journal article" date="2016" name="Environ. Microbiol.">
        <title>New Methyloceanibacter diversity from North Sea sediments includes methanotroph containing solely the soluble methane monooxygenase.</title>
        <authorList>
            <person name="Vekeman B."/>
            <person name="Kerckhof F.M."/>
            <person name="Cremers G."/>
            <person name="de Vos P."/>
            <person name="Vandamme P."/>
            <person name="Boon N."/>
            <person name="Op den Camp H.J."/>
            <person name="Heylen K."/>
        </authorList>
    </citation>
    <scope>NUCLEOTIDE SEQUENCE [LARGE SCALE GENOMIC DNA]</scope>
    <source>
        <strain evidence="7 8">R-67177</strain>
    </source>
</reference>
<dbReference type="Proteomes" id="UP000095042">
    <property type="component" value="Unassembled WGS sequence"/>
</dbReference>
<gene>
    <name evidence="7" type="ORF">AUC71_08620</name>
</gene>
<dbReference type="InterPro" id="IPR023696">
    <property type="entry name" value="Ureohydrolase_dom_sf"/>
</dbReference>
<dbReference type="GO" id="GO:0040029">
    <property type="term" value="P:epigenetic regulation of gene expression"/>
    <property type="evidence" value="ECO:0007669"/>
    <property type="project" value="TreeGrafter"/>
</dbReference>
<evidence type="ECO:0000313" key="8">
    <source>
        <dbReference type="Proteomes" id="UP000095042"/>
    </source>
</evidence>
<dbReference type="InterPro" id="IPR016181">
    <property type="entry name" value="Acyl_CoA_acyltransferase"/>
</dbReference>
<dbReference type="Gene3D" id="3.40.630.30">
    <property type="match status" value="2"/>
</dbReference>
<comment type="caution">
    <text evidence="7">The sequence shown here is derived from an EMBL/GenBank/DDBJ whole genome shotgun (WGS) entry which is preliminary data.</text>
</comment>
<evidence type="ECO:0000256" key="4">
    <source>
        <dbReference type="ARBA" id="ARBA00022801"/>
    </source>
</evidence>
<evidence type="ECO:0000256" key="2">
    <source>
        <dbReference type="ARBA" id="ARBA00005947"/>
    </source>
</evidence>
<dbReference type="GO" id="GO:0016747">
    <property type="term" value="F:acyltransferase activity, transferring groups other than amino-acyl groups"/>
    <property type="evidence" value="ECO:0007669"/>
    <property type="project" value="InterPro"/>
</dbReference>
<dbReference type="InterPro" id="IPR037138">
    <property type="entry name" value="His_deacetylse_dom_sf"/>
</dbReference>
<dbReference type="OrthoDB" id="9808367at2"/>
<feature type="domain" description="N-acetyltransferase" evidence="6">
    <location>
        <begin position="607"/>
        <end position="752"/>
    </location>
</feature>
<evidence type="ECO:0000256" key="3">
    <source>
        <dbReference type="ARBA" id="ARBA00022723"/>
    </source>
</evidence>
<dbReference type="GO" id="GO:0016787">
    <property type="term" value="F:hydrolase activity"/>
    <property type="evidence" value="ECO:0007669"/>
    <property type="project" value="UniProtKB-KW"/>
</dbReference>
<comment type="similarity">
    <text evidence="2">Belongs to the histone deacetylase family.</text>
</comment>
<dbReference type="GO" id="GO:0046872">
    <property type="term" value="F:metal ion binding"/>
    <property type="evidence" value="ECO:0007669"/>
    <property type="project" value="UniProtKB-KW"/>
</dbReference>
<dbReference type="PROSITE" id="PS51186">
    <property type="entry name" value="GNAT"/>
    <property type="match status" value="2"/>
</dbReference>
<keyword evidence="8" id="KW-1185">Reference proteome</keyword>
<dbReference type="GO" id="GO:0004407">
    <property type="term" value="F:histone deacetylase activity"/>
    <property type="evidence" value="ECO:0007669"/>
    <property type="project" value="TreeGrafter"/>
</dbReference>
<dbReference type="SUPFAM" id="SSF55729">
    <property type="entry name" value="Acyl-CoA N-acyltransferases (Nat)"/>
    <property type="match status" value="2"/>
</dbReference>
<keyword evidence="4" id="KW-0378">Hydrolase</keyword>
<keyword evidence="5" id="KW-0862">Zinc</keyword>
<accession>A0A1E3WCX9</accession>
<dbReference type="PRINTS" id="PR01270">
    <property type="entry name" value="HDASUPER"/>
</dbReference>
<dbReference type="Gene3D" id="3.40.800.20">
    <property type="entry name" value="Histone deacetylase domain"/>
    <property type="match status" value="1"/>
</dbReference>
<dbReference type="InterPro" id="IPR000182">
    <property type="entry name" value="GNAT_dom"/>
</dbReference>
<feature type="domain" description="N-acetyltransferase" evidence="6">
    <location>
        <begin position="2"/>
        <end position="202"/>
    </location>
</feature>
<organism evidence="7 8">
    <name type="scientific">Methyloceanibacter marginalis</name>
    <dbReference type="NCBI Taxonomy" id="1774971"/>
    <lineage>
        <taxon>Bacteria</taxon>
        <taxon>Pseudomonadati</taxon>
        <taxon>Pseudomonadota</taxon>
        <taxon>Alphaproteobacteria</taxon>
        <taxon>Hyphomicrobiales</taxon>
        <taxon>Hyphomicrobiaceae</taxon>
        <taxon>Methyloceanibacter</taxon>
    </lineage>
</organism>
<dbReference type="Pfam" id="PF00850">
    <property type="entry name" value="Hist_deacetyl"/>
    <property type="match status" value="1"/>
</dbReference>
<keyword evidence="3" id="KW-0479">Metal-binding</keyword>
<dbReference type="InterPro" id="IPR000286">
    <property type="entry name" value="HDACs"/>
</dbReference>
<dbReference type="CDD" id="cd10001">
    <property type="entry name" value="HDAC_classII_APAH"/>
    <property type="match status" value="1"/>
</dbReference>
<evidence type="ECO:0000256" key="1">
    <source>
        <dbReference type="ARBA" id="ARBA00001947"/>
    </source>
</evidence>
<sequence>MLRIRKVADATAAANRSAIEAAQKIMREQFSGMPEADIAKLPDQLSNPLKHRFVSRLFVAENGRDQTLGVALLLYFPDIGFSYLEIISTAKGRMGGGIGAALYERVREEARALGTQLYFECLPDDPALSPNPEIRADNANRLKFYERYGALPIVNTAYETPVTAGSTDPPYLVLDRLGSNDLPSRDKARKVVRAILERKYGELPASYVQKVVDSFKDDPVVLRAPRYVKSRRAPKGEVRQPGAPRIALVLNDAHTLHHVQDRGYVEAPVRIRSIMAELEPSGLFERLPTKRFSDRHIRAVHDGRLVDYIRKACLIAGSKKSIYPYVFPVRNAARPPKDETVLAGYYCIDTFTPLNESAYLAARSAVDCSLTAAEKILEGAGLAYALVRPPGHHAETHAFGGFCYFNNAAVAANLLARYGKVAILDIDYHHGNGQQEIFYDRADVLTVSVHGHPSFAYPYFAGFRDETGIGPGAGYNFNIPLPEHITPEQHRNAVAEALRRVKRFGPAFLVVSLGLDTARGDPTGNLSNGAKDFQLLGRMIGEQNYPTLVVQEGGYRVRTLGTNTRNFFVGLAAGHSAARDAAPPDLAAKRPREALEWRSAVMAHDVGRVRSLVTSTGFFSAAEVDIAGELVTERLTKGIRSGYHFVLAERGPLLVAYACYGPIDGTDGSFDLYWIAAAPEEQGKGLGAQVYARAETAMRRAGAKQIYADTSSSDRYAPTRGFYQRMGFTEQARLPDFYGPGDGKVIYVKVISPGGPSV</sequence>
<evidence type="ECO:0000256" key="5">
    <source>
        <dbReference type="ARBA" id="ARBA00022833"/>
    </source>
</evidence>
<dbReference type="Pfam" id="PF00583">
    <property type="entry name" value="Acetyltransf_1"/>
    <property type="match status" value="1"/>
</dbReference>
<dbReference type="CDD" id="cd04301">
    <property type="entry name" value="NAT_SF"/>
    <property type="match status" value="1"/>
</dbReference>
<dbReference type="EMBL" id="LPWD01000075">
    <property type="protein sequence ID" value="ODS03641.1"/>
    <property type="molecule type" value="Genomic_DNA"/>
</dbReference>
<dbReference type="SUPFAM" id="SSF52768">
    <property type="entry name" value="Arginase/deacetylase"/>
    <property type="match status" value="1"/>
</dbReference>
<dbReference type="PANTHER" id="PTHR10625:SF17">
    <property type="entry name" value="HISTONE DEACETYLASE 8"/>
    <property type="match status" value="1"/>
</dbReference>
<proteinExistence type="inferred from homology"/>
<evidence type="ECO:0000313" key="7">
    <source>
        <dbReference type="EMBL" id="ODS03641.1"/>
    </source>
</evidence>
<comment type="cofactor">
    <cofactor evidence="1">
        <name>Zn(2+)</name>
        <dbReference type="ChEBI" id="CHEBI:29105"/>
    </cofactor>
</comment>
<name>A0A1E3WCX9_9HYPH</name>